<dbReference type="SUPFAM" id="SSF90123">
    <property type="entry name" value="ABC transporter transmembrane region"/>
    <property type="match status" value="2"/>
</dbReference>
<dbReference type="SMART" id="SM00382">
    <property type="entry name" value="AAA"/>
    <property type="match status" value="2"/>
</dbReference>
<feature type="region of interest" description="Disordered" evidence="10">
    <location>
        <begin position="823"/>
        <end position="851"/>
    </location>
</feature>
<feature type="region of interest" description="Disordered" evidence="10">
    <location>
        <begin position="564"/>
        <end position="595"/>
    </location>
</feature>
<dbReference type="CDD" id="cd03250">
    <property type="entry name" value="ABCC_MRP_domain1"/>
    <property type="match status" value="1"/>
</dbReference>
<dbReference type="GeneID" id="28846791"/>
<feature type="transmembrane region" description="Helical" evidence="11">
    <location>
        <begin position="31"/>
        <end position="50"/>
    </location>
</feature>
<evidence type="ECO:0000256" key="8">
    <source>
        <dbReference type="ARBA" id="ARBA00023136"/>
    </source>
</evidence>
<keyword evidence="9" id="KW-0325">Glycoprotein</keyword>
<dbReference type="InterPro" id="IPR003593">
    <property type="entry name" value="AAA+_ATPase"/>
</dbReference>
<feature type="domain" description="ABC transmembrane type-1" evidence="13">
    <location>
        <begin position="895"/>
        <end position="1172"/>
    </location>
</feature>
<feature type="domain" description="ABC transmembrane type-1" evidence="13">
    <location>
        <begin position="272"/>
        <end position="547"/>
    </location>
</feature>
<dbReference type="GO" id="GO:0005886">
    <property type="term" value="C:plasma membrane"/>
    <property type="evidence" value="ECO:0007669"/>
    <property type="project" value="UniProtKB-SubCell"/>
</dbReference>
<dbReference type="RefSeq" id="XP_018147424.1">
    <property type="nucleotide sequence ID" value="XM_018282797.1"/>
</dbReference>
<feature type="transmembrane region" description="Helical" evidence="11">
    <location>
        <begin position="152"/>
        <end position="171"/>
    </location>
</feature>
<feature type="transmembrane region" description="Helical" evidence="11">
    <location>
        <begin position="479"/>
        <end position="508"/>
    </location>
</feature>
<dbReference type="OrthoDB" id="6500128at2759"/>
<feature type="transmembrane region" description="Helical" evidence="11">
    <location>
        <begin position="250"/>
        <end position="269"/>
    </location>
</feature>
<sequence length="1465" mass="162337">MNGTSQCSDDNFGPAFSCPNSFDFTLVFEQGVLSISASAIFLVLLPFELLKSWRSTKKTLPSRTFIGKALLSAKLLALHLALVILWSRNDTLRTAIPYSVLSLVAIAALSILTLLDHHRAVKSSSLLIAFLLISVLFDAAQARSLFLRGTSTAIAAILSTVIALKVFLLAVELRNKRTFLKEPYKNLPPEALSNILNRIFFWWINPTFRQGYGTGLTLEWLCEVDITLQTGSVQQRILDQWRRCSHQGRYALVHAFAGALRWPMLAVVAPRLALVGFNYAQPFLINRAIRLLEEKWNDETRNYGYGLIAATGIIYLGIAMSTALYQYKLRRFLTLVRTAGISLIYVTSLHASAEDQDEATTATLMSTDVDRVVTGLELVHETWARLLEIAIGVWLLARQMGAIAVAPVLVVILCFAWQTWLARYIGPRQLPWIQAIQTRVGKTSSVLRNMKAVRVMGLADVVETTLQGQRIRELQLSKAFRWMIVWINMVASIPQTLAPLVVFASYSIRTVVTGGDQLSAVNAFTSLAIISLVTSPTVNLLASIPSLRVAEGCLDRIQKYLRASSSGHERSTHRQQPSTHSLVEDPTQHEMPTIDAEAKSDGYLVKLKDVTLGPNTDTEALLDNVNLNFQKASFTIVTGPVGSGKSLFLKTLLGETIPRKGSVSVFTKSVAYCSQTPWLPNGSFRDVLCGAEEFASEWYNSVIHSCDLKQDIDEFPQGDLSIIGSRGSNLSGGQRQRLALARAIYARRELLLLDDVFSGVDKETEYRISQRLFAQDGFLRRSNCTTIFVTHSVQSLSMADAVIVLDPEARTAQSYIPNELETLPTSASHSSTTSQHSSIEEKKASPMAGMQNTRSATATNAVKGCSIEDLEDLARRTGDTSCYLYYYKAIGLTRTVVAVVILVIYTFASNFPRYWIKWYTDNPTPRFPVFIGVYVWLVAMASLSQGAMIWQIMINIVPKSGAELHRILLRTIMHAPMRFFWTTDSGVTLNRFSQDMTLVDAVLPTAAFGTFLAVFQCAAQLAFIAIGSSYMAVCIPVAAISLFFVQKVYLRTSRQLRFLDLEARSPLFTHFVETTEGLASIRAFNWQESFIERNIRCLNQSQKPYYLLLCIQQWLILVLDLMVAAIALILMALAMTLRSSTNGGALGVGLTAVLSFNQALQTLMISWTQMETSLGAIARTKNLETALPPEDTNDEDIEPPADWPRDGSIEFRDVSLSYNEETIALDHVSFRIEPRQKVAILGRTGSGKSTILAALLRLVDISPTASPGQILIDNTPITSINRRVLRSRILSIPQDPVYLPGSVRYNAYPFSEDEVQSHDELIVAALENVTLWEVIKEHGGLDGDMAALSLSQGQGQLFAIARAIIRKDIGEKNDVRNVKNDPEPAGDHFRHRILLIDEATSNVDADTDTKMQALIGQEFRHFTVITIAHRLESIRGSDVVGVMDQGEMVKFGPAAEILGDITEQA</sequence>
<evidence type="ECO:0000256" key="11">
    <source>
        <dbReference type="SAM" id="Phobius"/>
    </source>
</evidence>
<keyword evidence="5" id="KW-0547">Nucleotide-binding</keyword>
<feature type="transmembrane region" description="Helical" evidence="11">
    <location>
        <begin position="1021"/>
        <end position="1045"/>
    </location>
</feature>
<dbReference type="PANTHER" id="PTHR24223:SF399">
    <property type="entry name" value="ABC TRANSPORTER ATNG"/>
    <property type="match status" value="1"/>
</dbReference>
<dbReference type="InterPro" id="IPR044746">
    <property type="entry name" value="ABCC_6TM_D1"/>
</dbReference>
<reference evidence="14 15" key="1">
    <citation type="journal article" date="2016" name="PLoS Pathog.">
        <title>Biosynthesis of antibiotic leucinostatins in bio-control fungus Purpureocillium lilacinum and their inhibition on phytophthora revealed by genome mining.</title>
        <authorList>
            <person name="Wang G."/>
            <person name="Liu Z."/>
            <person name="Lin R."/>
            <person name="Li E."/>
            <person name="Mao Z."/>
            <person name="Ling J."/>
            <person name="Yang Y."/>
            <person name="Yin W.B."/>
            <person name="Xie B."/>
        </authorList>
    </citation>
    <scope>NUCLEOTIDE SEQUENCE [LARGE SCALE GENOMIC DNA]</scope>
    <source>
        <strain evidence="14">170</strain>
    </source>
</reference>
<protein>
    <submittedName>
        <fullName evidence="14">ABC multidrug transporter</fullName>
    </submittedName>
</protein>
<dbReference type="GO" id="GO:0016887">
    <property type="term" value="F:ATP hydrolysis activity"/>
    <property type="evidence" value="ECO:0007669"/>
    <property type="project" value="InterPro"/>
</dbReference>
<accession>A0A179FZS4</accession>
<dbReference type="Gene3D" id="1.20.1560.10">
    <property type="entry name" value="ABC transporter type 1, transmembrane domain"/>
    <property type="match status" value="2"/>
</dbReference>
<gene>
    <name evidence="14" type="ORF">VFPPC_03277</name>
</gene>
<dbReference type="InterPro" id="IPR027417">
    <property type="entry name" value="P-loop_NTPase"/>
</dbReference>
<keyword evidence="3" id="KW-1003">Cell membrane</keyword>
<dbReference type="Pfam" id="PF00664">
    <property type="entry name" value="ABC_membrane"/>
    <property type="match status" value="2"/>
</dbReference>
<evidence type="ECO:0000256" key="10">
    <source>
        <dbReference type="SAM" id="MobiDB-lite"/>
    </source>
</evidence>
<dbReference type="FunFam" id="1.20.1560.10:FF:000066">
    <property type="entry name" value="ABC multidrug transporter (Eurofung)"/>
    <property type="match status" value="1"/>
</dbReference>
<evidence type="ECO:0000313" key="14">
    <source>
        <dbReference type="EMBL" id="OAQ70887.1"/>
    </source>
</evidence>
<dbReference type="PROSITE" id="PS50929">
    <property type="entry name" value="ABC_TM1F"/>
    <property type="match status" value="2"/>
</dbReference>
<feature type="domain" description="ABC transporter" evidence="12">
    <location>
        <begin position="1209"/>
        <end position="1461"/>
    </location>
</feature>
<dbReference type="Proteomes" id="UP000078397">
    <property type="component" value="Unassembled WGS sequence"/>
</dbReference>
<evidence type="ECO:0000259" key="13">
    <source>
        <dbReference type="PROSITE" id="PS50929"/>
    </source>
</evidence>
<dbReference type="CDD" id="cd18580">
    <property type="entry name" value="ABC_6TM_ABCC_D2"/>
    <property type="match status" value="1"/>
</dbReference>
<keyword evidence="15" id="KW-1185">Reference proteome</keyword>
<dbReference type="Pfam" id="PF24357">
    <property type="entry name" value="TMD0_ABC"/>
    <property type="match status" value="1"/>
</dbReference>
<dbReference type="InterPro" id="IPR036640">
    <property type="entry name" value="ABC1_TM_sf"/>
</dbReference>
<dbReference type="InterPro" id="IPR017871">
    <property type="entry name" value="ABC_transporter-like_CS"/>
</dbReference>
<dbReference type="PANTHER" id="PTHR24223">
    <property type="entry name" value="ATP-BINDING CASSETTE SUB-FAMILY C"/>
    <property type="match status" value="1"/>
</dbReference>
<dbReference type="PROSITE" id="PS00211">
    <property type="entry name" value="ABC_TRANSPORTER_1"/>
    <property type="match status" value="1"/>
</dbReference>
<proteinExistence type="predicted"/>
<dbReference type="InterPro" id="IPR003439">
    <property type="entry name" value="ABC_transporter-like_ATP-bd"/>
</dbReference>
<feature type="transmembrane region" description="Helical" evidence="11">
    <location>
        <begin position="71"/>
        <end position="89"/>
    </location>
</feature>
<organism evidence="14 15">
    <name type="scientific">Pochonia chlamydosporia 170</name>
    <dbReference type="NCBI Taxonomy" id="1380566"/>
    <lineage>
        <taxon>Eukaryota</taxon>
        <taxon>Fungi</taxon>
        <taxon>Dikarya</taxon>
        <taxon>Ascomycota</taxon>
        <taxon>Pezizomycotina</taxon>
        <taxon>Sordariomycetes</taxon>
        <taxon>Hypocreomycetidae</taxon>
        <taxon>Hypocreales</taxon>
        <taxon>Clavicipitaceae</taxon>
        <taxon>Pochonia</taxon>
    </lineage>
</organism>
<feature type="transmembrane region" description="Helical" evidence="11">
    <location>
        <begin position="402"/>
        <end position="422"/>
    </location>
</feature>
<evidence type="ECO:0000256" key="3">
    <source>
        <dbReference type="ARBA" id="ARBA00022475"/>
    </source>
</evidence>
<feature type="transmembrane region" description="Helical" evidence="11">
    <location>
        <begin position="998"/>
        <end position="1015"/>
    </location>
</feature>
<keyword evidence="4 11" id="KW-0812">Transmembrane</keyword>
<evidence type="ECO:0000256" key="4">
    <source>
        <dbReference type="ARBA" id="ARBA00022692"/>
    </source>
</evidence>
<evidence type="ECO:0000256" key="5">
    <source>
        <dbReference type="ARBA" id="ARBA00022741"/>
    </source>
</evidence>
<dbReference type="CDD" id="cd18579">
    <property type="entry name" value="ABC_6TM_ABCC_D1"/>
    <property type="match status" value="1"/>
</dbReference>
<dbReference type="InterPro" id="IPR050173">
    <property type="entry name" value="ABC_transporter_C-like"/>
</dbReference>
<feature type="transmembrane region" description="Helical" evidence="11">
    <location>
        <begin position="885"/>
        <end position="907"/>
    </location>
</feature>
<feature type="transmembrane region" description="Helical" evidence="11">
    <location>
        <begin position="303"/>
        <end position="325"/>
    </location>
</feature>
<evidence type="ECO:0000256" key="6">
    <source>
        <dbReference type="ARBA" id="ARBA00022840"/>
    </source>
</evidence>
<evidence type="ECO:0000256" key="9">
    <source>
        <dbReference type="ARBA" id="ARBA00023180"/>
    </source>
</evidence>
<evidence type="ECO:0000256" key="7">
    <source>
        <dbReference type="ARBA" id="ARBA00022989"/>
    </source>
</evidence>
<feature type="compositionally biased region" description="Low complexity" evidence="10">
    <location>
        <begin position="825"/>
        <end position="837"/>
    </location>
</feature>
<evidence type="ECO:0000256" key="2">
    <source>
        <dbReference type="ARBA" id="ARBA00022448"/>
    </source>
</evidence>
<feature type="domain" description="ABC transporter" evidence="12">
    <location>
        <begin position="605"/>
        <end position="832"/>
    </location>
</feature>
<dbReference type="SUPFAM" id="SSF52540">
    <property type="entry name" value="P-loop containing nucleoside triphosphate hydrolases"/>
    <property type="match status" value="2"/>
</dbReference>
<evidence type="ECO:0000256" key="1">
    <source>
        <dbReference type="ARBA" id="ARBA00004651"/>
    </source>
</evidence>
<evidence type="ECO:0000313" key="15">
    <source>
        <dbReference type="Proteomes" id="UP000078397"/>
    </source>
</evidence>
<comment type="caution">
    <text evidence="14">The sequence shown here is derived from an EMBL/GenBank/DDBJ whole genome shotgun (WGS) entry which is preliminary data.</text>
</comment>
<dbReference type="InterPro" id="IPR044726">
    <property type="entry name" value="ABCC_6TM_D2"/>
</dbReference>
<feature type="transmembrane region" description="Helical" evidence="11">
    <location>
        <begin position="1114"/>
        <end position="1137"/>
    </location>
</feature>
<keyword evidence="6" id="KW-0067">ATP-binding</keyword>
<dbReference type="InterPro" id="IPR011527">
    <property type="entry name" value="ABC1_TM_dom"/>
</dbReference>
<dbReference type="EMBL" id="LSBJ02000002">
    <property type="protein sequence ID" value="OAQ70887.1"/>
    <property type="molecule type" value="Genomic_DNA"/>
</dbReference>
<dbReference type="STRING" id="1380566.A0A179FZS4"/>
<name>A0A179FZS4_METCM</name>
<feature type="transmembrane region" description="Helical" evidence="11">
    <location>
        <begin position="127"/>
        <end position="146"/>
    </location>
</feature>
<dbReference type="KEGG" id="pchm:VFPPC_03277"/>
<dbReference type="PROSITE" id="PS50893">
    <property type="entry name" value="ABC_TRANSPORTER_2"/>
    <property type="match status" value="2"/>
</dbReference>
<dbReference type="GO" id="GO:0140359">
    <property type="term" value="F:ABC-type transporter activity"/>
    <property type="evidence" value="ECO:0007669"/>
    <property type="project" value="InterPro"/>
</dbReference>
<feature type="transmembrane region" description="Helical" evidence="11">
    <location>
        <begin position="927"/>
        <end position="950"/>
    </location>
</feature>
<dbReference type="Pfam" id="PF00005">
    <property type="entry name" value="ABC_tran"/>
    <property type="match status" value="2"/>
</dbReference>
<dbReference type="FunFam" id="1.20.1560.10:FF:000055">
    <property type="entry name" value="ABC multidrug transporter (Eurofung)"/>
    <property type="match status" value="1"/>
</dbReference>
<dbReference type="InterPro" id="IPR056227">
    <property type="entry name" value="TMD0_ABC"/>
</dbReference>
<dbReference type="GO" id="GO:0005524">
    <property type="term" value="F:ATP binding"/>
    <property type="evidence" value="ECO:0007669"/>
    <property type="project" value="UniProtKB-KW"/>
</dbReference>
<comment type="subcellular location">
    <subcellularLocation>
        <location evidence="1">Cell membrane</location>
        <topology evidence="1">Multi-pass membrane protein</topology>
    </subcellularLocation>
</comment>
<feature type="transmembrane region" description="Helical" evidence="11">
    <location>
        <begin position="95"/>
        <end position="115"/>
    </location>
</feature>
<keyword evidence="8 11" id="KW-0472">Membrane</keyword>
<evidence type="ECO:0000259" key="12">
    <source>
        <dbReference type="PROSITE" id="PS50893"/>
    </source>
</evidence>
<keyword evidence="7 11" id="KW-1133">Transmembrane helix</keyword>
<dbReference type="Gene3D" id="3.40.50.300">
    <property type="entry name" value="P-loop containing nucleotide triphosphate hydrolases"/>
    <property type="match status" value="2"/>
</dbReference>
<keyword evidence="2" id="KW-0813">Transport</keyword>